<comment type="caution">
    <text evidence="2">The sequence shown here is derived from an EMBL/GenBank/DDBJ whole genome shotgun (WGS) entry which is preliminary data.</text>
</comment>
<accession>A0ABT5G6Y2</accession>
<organism evidence="2 3">
    <name type="scientific">Streptomyces gilvifuscus</name>
    <dbReference type="NCBI Taxonomy" id="1550617"/>
    <lineage>
        <taxon>Bacteria</taxon>
        <taxon>Bacillati</taxon>
        <taxon>Actinomycetota</taxon>
        <taxon>Actinomycetes</taxon>
        <taxon>Kitasatosporales</taxon>
        <taxon>Streptomycetaceae</taxon>
        <taxon>Streptomyces</taxon>
    </lineage>
</organism>
<feature type="region of interest" description="Disordered" evidence="1">
    <location>
        <begin position="76"/>
        <end position="108"/>
    </location>
</feature>
<dbReference type="RefSeq" id="WP_272178640.1">
    <property type="nucleotide sequence ID" value="NZ_JAQOSK010000023.1"/>
</dbReference>
<evidence type="ECO:0000313" key="2">
    <source>
        <dbReference type="EMBL" id="MDC2960498.1"/>
    </source>
</evidence>
<gene>
    <name evidence="2" type="ORF">PO587_39355</name>
</gene>
<dbReference type="Proteomes" id="UP001221328">
    <property type="component" value="Unassembled WGS sequence"/>
</dbReference>
<proteinExistence type="predicted"/>
<feature type="compositionally biased region" description="Gly residues" evidence="1">
    <location>
        <begin position="84"/>
        <end position="94"/>
    </location>
</feature>
<dbReference type="EMBL" id="JAQOSK010000023">
    <property type="protein sequence ID" value="MDC2960498.1"/>
    <property type="molecule type" value="Genomic_DNA"/>
</dbReference>
<name>A0ABT5G6Y2_9ACTN</name>
<evidence type="ECO:0000313" key="3">
    <source>
        <dbReference type="Proteomes" id="UP001221328"/>
    </source>
</evidence>
<reference evidence="2 3" key="1">
    <citation type="journal article" date="2015" name="Int. J. Syst. Evol. Microbiol.">
        <title>Streptomyces gilvifuscus sp. nov., an actinomycete that produces antibacterial compounds isolated from soil.</title>
        <authorList>
            <person name="Nguyen T.M."/>
            <person name="Kim J."/>
        </authorList>
    </citation>
    <scope>NUCLEOTIDE SEQUENCE [LARGE SCALE GENOMIC DNA]</scope>
    <source>
        <strain evidence="2 3">T113</strain>
    </source>
</reference>
<keyword evidence="3" id="KW-1185">Reference proteome</keyword>
<protein>
    <submittedName>
        <fullName evidence="2">Uncharacterized protein</fullName>
    </submittedName>
</protein>
<evidence type="ECO:0000256" key="1">
    <source>
        <dbReference type="SAM" id="MobiDB-lite"/>
    </source>
</evidence>
<sequence length="233" mass="24794">MAQHNPYRVPPETGEFMPIRIRGWQNGYDAGISAPPDVPATPLVRSPDYARAWAQGAVAGNADGRREGWRWAYFDGAARPDPGEGAGGPYGPGDSGERHPPESASYQQSWPCVGELPLRLVLAQFAPGSDDGNGLTGTLLAQVCADKGVDRLYLPVGLSSSGSPAQPTGDPLADAGYWHGTVSESLAEAGEAAFQWVTSSRIPRHVGLVRYEPAAEHHFFDLLPEGSRLPPGR</sequence>